<dbReference type="EMBL" id="FUYN01000001">
    <property type="protein sequence ID" value="SKB29423.1"/>
    <property type="molecule type" value="Genomic_DNA"/>
</dbReference>
<dbReference type="RefSeq" id="WP_079588669.1">
    <property type="nucleotide sequence ID" value="NZ_FUYN01000001.1"/>
</dbReference>
<gene>
    <name evidence="2" type="ORF">SAMN02745120_0719</name>
</gene>
<accession>A0A1T5A450</accession>
<feature type="signal peptide" evidence="1">
    <location>
        <begin position="1"/>
        <end position="19"/>
    </location>
</feature>
<dbReference type="Proteomes" id="UP000243406">
    <property type="component" value="Unassembled WGS sequence"/>
</dbReference>
<proteinExistence type="predicted"/>
<dbReference type="OrthoDB" id="1948885at2"/>
<organism evidence="2 3">
    <name type="scientific">Acetoanaerobium noterae</name>
    <dbReference type="NCBI Taxonomy" id="745369"/>
    <lineage>
        <taxon>Bacteria</taxon>
        <taxon>Bacillati</taxon>
        <taxon>Bacillota</taxon>
        <taxon>Clostridia</taxon>
        <taxon>Peptostreptococcales</taxon>
        <taxon>Filifactoraceae</taxon>
        <taxon>Acetoanaerobium</taxon>
    </lineage>
</organism>
<evidence type="ECO:0000313" key="3">
    <source>
        <dbReference type="Proteomes" id="UP000243406"/>
    </source>
</evidence>
<reference evidence="3" key="1">
    <citation type="submission" date="2017-02" db="EMBL/GenBank/DDBJ databases">
        <authorList>
            <person name="Varghese N."/>
            <person name="Submissions S."/>
        </authorList>
    </citation>
    <scope>NUCLEOTIDE SEQUENCE [LARGE SCALE GENOMIC DNA]</scope>
    <source>
        <strain evidence="3">ATCC 35199</strain>
    </source>
</reference>
<keyword evidence="1" id="KW-0732">Signal</keyword>
<feature type="chain" id="PRO_5038382260" description="Copper amine oxidase N-terminal domain-containing protein" evidence="1">
    <location>
        <begin position="20"/>
        <end position="383"/>
    </location>
</feature>
<evidence type="ECO:0008006" key="4">
    <source>
        <dbReference type="Google" id="ProtNLM"/>
    </source>
</evidence>
<name>A0A1T5A450_9FIRM</name>
<protein>
    <recommendedName>
        <fullName evidence="4">Copper amine oxidase N-terminal domain-containing protein</fullName>
    </recommendedName>
</protein>
<evidence type="ECO:0000256" key="1">
    <source>
        <dbReference type="SAM" id="SignalP"/>
    </source>
</evidence>
<sequence>MKKLSLIMAVLMIMLSTMGFTSVEKAYWEENKKIMQWEGVESDQDLSLNFKTTDGFSINYKMDIKSKGIMKDMVTYIEVNTEALENSPAIPQIKMYTKGADLYINKEAFLAFVKLSSQKDIEIAEDFVKITNEQNVEISASLMDEIMKFVEEIDLGMDMGMVQDGNKYTLNLDSDKMIDLLDAYMRYIFNNMDKLPSSLMPADFKMTEEEKQEMLAMYDAFVTPYKDTAKAAIKGSAYYQVDTFEESKYSQEAVLDIKTPMGNGKLAMNSVSNKVSDLKISLPASVKVVNQEELNEMMMPEMPPMPLSISLDGSYVNFKGNDFTEGKIEIKNVNGATYLNVNQLSRLLSTIIETKEDYIRTTDLANLGFDVQWNAESKTIDIY</sequence>
<dbReference type="AlphaFoldDB" id="A0A1T5A450"/>
<keyword evidence="3" id="KW-1185">Reference proteome</keyword>
<evidence type="ECO:0000313" key="2">
    <source>
        <dbReference type="EMBL" id="SKB29423.1"/>
    </source>
</evidence>